<dbReference type="InterPro" id="IPR013783">
    <property type="entry name" value="Ig-like_fold"/>
</dbReference>
<dbReference type="InParanoid" id="A0A340XXJ8"/>
<proteinExistence type="predicted"/>
<gene>
    <name evidence="8" type="primary">VSTM1</name>
</gene>
<feature type="region of interest" description="Disordered" evidence="4">
    <location>
        <begin position="179"/>
        <end position="211"/>
    </location>
</feature>
<keyword evidence="7" id="KW-1185">Reference proteome</keyword>
<evidence type="ECO:0000313" key="7">
    <source>
        <dbReference type="Proteomes" id="UP000265300"/>
    </source>
</evidence>
<organism evidence="7 8">
    <name type="scientific">Lipotes vexillifer</name>
    <name type="common">Yangtze river dolphin</name>
    <dbReference type="NCBI Taxonomy" id="118797"/>
    <lineage>
        <taxon>Eukaryota</taxon>
        <taxon>Metazoa</taxon>
        <taxon>Chordata</taxon>
        <taxon>Craniata</taxon>
        <taxon>Vertebrata</taxon>
        <taxon>Euteleostomi</taxon>
        <taxon>Mammalia</taxon>
        <taxon>Eutheria</taxon>
        <taxon>Laurasiatheria</taxon>
        <taxon>Artiodactyla</taxon>
        <taxon>Whippomorpha</taxon>
        <taxon>Cetacea</taxon>
        <taxon>Odontoceti</taxon>
        <taxon>Lipotidae</taxon>
        <taxon>Lipotes</taxon>
    </lineage>
</organism>
<dbReference type="CTD" id="284415"/>
<dbReference type="AlphaFoldDB" id="A0A340XXJ8"/>
<sequence length="245" mass="27670">MITEFLSLLYLGLCLGNEDEKNNEKFSKSLFHALPSSEVEHSSNVTLKCQSDVQNVTFVLGKLQDSGYKEECNSTGQDTKFLLTDLKPEDAGQYFCTYKTVAVEKWELSADTPQYQLWNLQETVTWFQPLLIMVWENMDMDTKVIFVTTFSCLSLFLLFIAVFLIYRCIQHDSSHEESTKRTSHSKFPKQGAAGVSKLERISESPEEPQGVTYVKLNTNALSEAASVPTEEPPGSCDYATLKVQN</sequence>
<evidence type="ECO:0000256" key="2">
    <source>
        <dbReference type="ARBA" id="ARBA00023157"/>
    </source>
</evidence>
<evidence type="ECO:0000256" key="3">
    <source>
        <dbReference type="ARBA" id="ARBA00023319"/>
    </source>
</evidence>
<dbReference type="KEGG" id="lve:103087496"/>
<evidence type="ECO:0000256" key="4">
    <source>
        <dbReference type="SAM" id="MobiDB-lite"/>
    </source>
</evidence>
<dbReference type="Proteomes" id="UP000265300">
    <property type="component" value="Unplaced"/>
</dbReference>
<keyword evidence="5 8" id="KW-0812">Transmembrane</keyword>
<reference evidence="8" key="1">
    <citation type="submission" date="2025-08" db="UniProtKB">
        <authorList>
            <consortium name="RefSeq"/>
        </authorList>
    </citation>
    <scope>IDENTIFICATION</scope>
</reference>
<evidence type="ECO:0000256" key="5">
    <source>
        <dbReference type="SAM" id="Phobius"/>
    </source>
</evidence>
<dbReference type="PANTHER" id="PTHR11738:SF180">
    <property type="entry name" value="V-SET AND TRANSMEMBRANE DOMAIN-CONTAINING PROTEIN 1"/>
    <property type="match status" value="1"/>
</dbReference>
<keyword evidence="3" id="KW-0393">Immunoglobulin domain</keyword>
<dbReference type="STRING" id="118797.A0A340XXJ8"/>
<keyword evidence="5" id="KW-0472">Membrane</keyword>
<protein>
    <submittedName>
        <fullName evidence="8">V-set and transmembrane domain-containing protein 1</fullName>
    </submittedName>
</protein>
<dbReference type="SUPFAM" id="SSF48726">
    <property type="entry name" value="Immunoglobulin"/>
    <property type="match status" value="1"/>
</dbReference>
<keyword evidence="1 6" id="KW-0732">Signal</keyword>
<name>A0A340XXJ8_LIPVE</name>
<dbReference type="InterPro" id="IPR036179">
    <property type="entry name" value="Ig-like_dom_sf"/>
</dbReference>
<evidence type="ECO:0000313" key="8">
    <source>
        <dbReference type="RefSeq" id="XP_007463930.1"/>
    </source>
</evidence>
<dbReference type="RefSeq" id="XP_007463930.1">
    <property type="nucleotide sequence ID" value="XM_007463868.1"/>
</dbReference>
<dbReference type="PANTHER" id="PTHR11738">
    <property type="entry name" value="MHC CLASS I NK CELL RECEPTOR"/>
    <property type="match status" value="1"/>
</dbReference>
<feature type="signal peptide" evidence="6">
    <location>
        <begin position="1"/>
        <end position="16"/>
    </location>
</feature>
<dbReference type="GO" id="GO:0002764">
    <property type="term" value="P:immune response-regulating signaling pathway"/>
    <property type="evidence" value="ECO:0007669"/>
    <property type="project" value="TreeGrafter"/>
</dbReference>
<evidence type="ECO:0000256" key="1">
    <source>
        <dbReference type="ARBA" id="ARBA00022729"/>
    </source>
</evidence>
<keyword evidence="2" id="KW-1015">Disulfide bond</keyword>
<dbReference type="OrthoDB" id="9837241at2759"/>
<dbReference type="InterPro" id="IPR050412">
    <property type="entry name" value="Ig-like_Receptors_ImmuneReg"/>
</dbReference>
<dbReference type="Gene3D" id="2.60.40.10">
    <property type="entry name" value="Immunoglobulins"/>
    <property type="match status" value="1"/>
</dbReference>
<feature type="transmembrane region" description="Helical" evidence="5">
    <location>
        <begin position="144"/>
        <end position="166"/>
    </location>
</feature>
<dbReference type="GO" id="GO:0005886">
    <property type="term" value="C:plasma membrane"/>
    <property type="evidence" value="ECO:0007669"/>
    <property type="project" value="TreeGrafter"/>
</dbReference>
<accession>A0A340XXJ8</accession>
<dbReference type="GeneID" id="103087496"/>
<dbReference type="FunFam" id="2.60.40.10:FF:000049">
    <property type="entry name" value="Leukocyte immunoglobulin-like receptor subfamily B member 1"/>
    <property type="match status" value="1"/>
</dbReference>
<keyword evidence="5" id="KW-1133">Transmembrane helix</keyword>
<feature type="chain" id="PRO_5016413192" evidence="6">
    <location>
        <begin position="17"/>
        <end position="245"/>
    </location>
</feature>
<evidence type="ECO:0000256" key="6">
    <source>
        <dbReference type="SAM" id="SignalP"/>
    </source>
</evidence>